<organism evidence="1">
    <name type="scientific">marine sediment metagenome</name>
    <dbReference type="NCBI Taxonomy" id="412755"/>
    <lineage>
        <taxon>unclassified sequences</taxon>
        <taxon>metagenomes</taxon>
        <taxon>ecological metagenomes</taxon>
    </lineage>
</organism>
<dbReference type="AlphaFoldDB" id="A0A0F9NRV4"/>
<protein>
    <submittedName>
        <fullName evidence="1">Uncharacterized protein</fullName>
    </submittedName>
</protein>
<name>A0A0F9NRV4_9ZZZZ</name>
<sequence length="124" mass="14509">MHWTKKKPKRIGYWEYKRNGEESQIVEIFIEPFGALAFFNNEDCYREVSRVDGSWSDMPVKTQGGKINDLEKMTVEELLSDYTKAITCWIIVNPKELKQQILSRFAEKEQEIAELKETIALMTG</sequence>
<evidence type="ECO:0000313" key="1">
    <source>
        <dbReference type="EMBL" id="KKM84002.1"/>
    </source>
</evidence>
<proteinExistence type="predicted"/>
<gene>
    <name evidence="1" type="ORF">LCGC14_1303660</name>
</gene>
<dbReference type="EMBL" id="LAZR01007630">
    <property type="protein sequence ID" value="KKM84002.1"/>
    <property type="molecule type" value="Genomic_DNA"/>
</dbReference>
<comment type="caution">
    <text evidence="1">The sequence shown here is derived from an EMBL/GenBank/DDBJ whole genome shotgun (WGS) entry which is preliminary data.</text>
</comment>
<accession>A0A0F9NRV4</accession>
<reference evidence="1" key="1">
    <citation type="journal article" date="2015" name="Nature">
        <title>Complex archaea that bridge the gap between prokaryotes and eukaryotes.</title>
        <authorList>
            <person name="Spang A."/>
            <person name="Saw J.H."/>
            <person name="Jorgensen S.L."/>
            <person name="Zaremba-Niedzwiedzka K."/>
            <person name="Martijn J."/>
            <person name="Lind A.E."/>
            <person name="van Eijk R."/>
            <person name="Schleper C."/>
            <person name="Guy L."/>
            <person name="Ettema T.J."/>
        </authorList>
    </citation>
    <scope>NUCLEOTIDE SEQUENCE</scope>
</reference>